<evidence type="ECO:0000256" key="4">
    <source>
        <dbReference type="ARBA" id="ARBA00023004"/>
    </source>
</evidence>
<dbReference type="WBParaSite" id="ACAC_0000373701-mRNA-1">
    <property type="protein sequence ID" value="ACAC_0000373701-mRNA-1"/>
    <property type="gene ID" value="ACAC_0000373701"/>
</dbReference>
<keyword evidence="8" id="KW-1185">Reference proteome</keyword>
<proteinExistence type="inferred from homology"/>
<dbReference type="Proteomes" id="UP000035642">
    <property type="component" value="Unassembled WGS sequence"/>
</dbReference>
<organism evidence="8 9">
    <name type="scientific">Angiostrongylus cantonensis</name>
    <name type="common">Rat lungworm</name>
    <dbReference type="NCBI Taxonomy" id="6313"/>
    <lineage>
        <taxon>Eukaryota</taxon>
        <taxon>Metazoa</taxon>
        <taxon>Ecdysozoa</taxon>
        <taxon>Nematoda</taxon>
        <taxon>Chromadorea</taxon>
        <taxon>Rhabditida</taxon>
        <taxon>Rhabditina</taxon>
        <taxon>Rhabditomorpha</taxon>
        <taxon>Strongyloidea</taxon>
        <taxon>Metastrongylidae</taxon>
        <taxon>Angiostrongylus</taxon>
    </lineage>
</organism>
<dbReference type="InterPro" id="IPR050196">
    <property type="entry name" value="Cytochrome_P450_Monoox"/>
</dbReference>
<keyword evidence="3 6" id="KW-0349">Heme</keyword>
<dbReference type="GO" id="GO:0004497">
    <property type="term" value="F:monooxygenase activity"/>
    <property type="evidence" value="ECO:0007669"/>
    <property type="project" value="UniProtKB-KW"/>
</dbReference>
<evidence type="ECO:0000256" key="3">
    <source>
        <dbReference type="ARBA" id="ARBA00022617"/>
    </source>
</evidence>
<reference evidence="9" key="2">
    <citation type="submission" date="2017-02" db="UniProtKB">
        <authorList>
            <consortium name="WormBaseParasite"/>
        </authorList>
    </citation>
    <scope>IDENTIFICATION</scope>
</reference>
<protein>
    <submittedName>
        <fullName evidence="9">Cytochrome P450</fullName>
    </submittedName>
</protein>
<dbReference type="SUPFAM" id="SSF48264">
    <property type="entry name" value="Cytochrome P450"/>
    <property type="match status" value="1"/>
</dbReference>
<dbReference type="GO" id="GO:0016705">
    <property type="term" value="F:oxidoreductase activity, acting on paired donors, with incorporation or reduction of molecular oxygen"/>
    <property type="evidence" value="ECO:0007669"/>
    <property type="project" value="InterPro"/>
</dbReference>
<dbReference type="PANTHER" id="PTHR24291">
    <property type="entry name" value="CYTOCHROME P450 FAMILY 4"/>
    <property type="match status" value="1"/>
</dbReference>
<evidence type="ECO:0000256" key="7">
    <source>
        <dbReference type="RuleBase" id="RU000461"/>
    </source>
</evidence>
<keyword evidence="5 7" id="KW-0503">Monooxygenase</keyword>
<feature type="binding site" description="axial binding residue" evidence="6">
    <location>
        <position position="346"/>
    </location>
    <ligand>
        <name>heme</name>
        <dbReference type="ChEBI" id="CHEBI:30413"/>
    </ligand>
    <ligandPart>
        <name>Fe</name>
        <dbReference type="ChEBI" id="CHEBI:18248"/>
    </ligandPart>
</feature>
<dbReference type="InterPro" id="IPR017972">
    <property type="entry name" value="Cyt_P450_CS"/>
</dbReference>
<dbReference type="GO" id="GO:0005506">
    <property type="term" value="F:iron ion binding"/>
    <property type="evidence" value="ECO:0007669"/>
    <property type="project" value="InterPro"/>
</dbReference>
<evidence type="ECO:0000256" key="2">
    <source>
        <dbReference type="ARBA" id="ARBA00010617"/>
    </source>
</evidence>
<dbReference type="PRINTS" id="PR00385">
    <property type="entry name" value="P450"/>
</dbReference>
<dbReference type="InterPro" id="IPR001128">
    <property type="entry name" value="Cyt_P450"/>
</dbReference>
<dbReference type="PANTHER" id="PTHR24291:SF207">
    <property type="entry name" value="CYTOCHROME P450 4C3"/>
    <property type="match status" value="1"/>
</dbReference>
<reference evidence="8" key="1">
    <citation type="submission" date="2012-09" db="EMBL/GenBank/DDBJ databases">
        <authorList>
            <person name="Martin A.A."/>
        </authorList>
    </citation>
    <scope>NUCLEOTIDE SEQUENCE</scope>
</reference>
<dbReference type="GO" id="GO:0020037">
    <property type="term" value="F:heme binding"/>
    <property type="evidence" value="ECO:0007669"/>
    <property type="project" value="InterPro"/>
</dbReference>
<evidence type="ECO:0000256" key="1">
    <source>
        <dbReference type="ARBA" id="ARBA00001971"/>
    </source>
</evidence>
<dbReference type="PRINTS" id="PR00463">
    <property type="entry name" value="EP450I"/>
</dbReference>
<comment type="cofactor">
    <cofactor evidence="1 6">
        <name>heme</name>
        <dbReference type="ChEBI" id="CHEBI:30413"/>
    </cofactor>
</comment>
<dbReference type="InterPro" id="IPR002401">
    <property type="entry name" value="Cyt_P450_E_grp-I"/>
</dbReference>
<dbReference type="CDD" id="cd20628">
    <property type="entry name" value="CYP4"/>
    <property type="match status" value="1"/>
</dbReference>
<evidence type="ECO:0000256" key="5">
    <source>
        <dbReference type="ARBA" id="ARBA00023033"/>
    </source>
</evidence>
<dbReference type="AlphaFoldDB" id="A0A0K0D0Z2"/>
<sequence>MADRKAKRRTRMVSGGEPLAPGIGTNAKWFKRRKLLTSAFHFNVLQGYHDIFAQQGEILVNLIAEEKGFFDLFPYIKRCALDIICETAMGTAINSQTNGNSEYVLAVQRLTSILWKYQRFPWLWLKPIWYLSGIGFEFNRLVKLTNDFTRKVIADRKRSMEEGELNEDTDGNLDKKKRAFLDLLLHMQRSDELTDDDVREEVDTFMFEGHDTTSSGIGFTVWWLGQMPECQKKVHEELDSVFGDSDRLPTPEDLRKLVYLEKCIKESLRLTPSVPLVARKLSNNVLIGDVMLPEGLSVVIAPMITARDKRYWERPEEFYPEHFDAEKVTKRDTYAYIPFSAGPRNCIGQKFALLEEKAVLSWIFRRYHVETEDSFPGSYPIPQLVLTPLNGIRVRLTKR</sequence>
<keyword evidence="7" id="KW-0560">Oxidoreductase</keyword>
<keyword evidence="4 6" id="KW-0408">Iron</keyword>
<dbReference type="PROSITE" id="PS00086">
    <property type="entry name" value="CYTOCHROME_P450"/>
    <property type="match status" value="1"/>
</dbReference>
<evidence type="ECO:0000256" key="6">
    <source>
        <dbReference type="PIRSR" id="PIRSR602401-1"/>
    </source>
</evidence>
<dbReference type="STRING" id="6313.A0A0K0D0Z2"/>
<dbReference type="Pfam" id="PF00067">
    <property type="entry name" value="p450"/>
    <property type="match status" value="1"/>
</dbReference>
<evidence type="ECO:0000313" key="8">
    <source>
        <dbReference type="Proteomes" id="UP000035642"/>
    </source>
</evidence>
<name>A0A0K0D0Z2_ANGCA</name>
<dbReference type="Gene3D" id="1.10.630.10">
    <property type="entry name" value="Cytochrome P450"/>
    <property type="match status" value="1"/>
</dbReference>
<keyword evidence="6 7" id="KW-0479">Metal-binding</keyword>
<accession>A0A0K0D0Z2</accession>
<evidence type="ECO:0000313" key="9">
    <source>
        <dbReference type="WBParaSite" id="ACAC_0000373701-mRNA-1"/>
    </source>
</evidence>
<comment type="similarity">
    <text evidence="2 7">Belongs to the cytochrome P450 family.</text>
</comment>
<dbReference type="InterPro" id="IPR036396">
    <property type="entry name" value="Cyt_P450_sf"/>
</dbReference>